<reference evidence="2" key="1">
    <citation type="journal article" date="2020" name="bioRxiv">
        <title>A rank-normalized archaeal taxonomy based on genome phylogeny resolves widespread incomplete and uneven classifications.</title>
        <authorList>
            <person name="Rinke C."/>
            <person name="Chuvochina M."/>
            <person name="Mussig A.J."/>
            <person name="Chaumeil P.-A."/>
            <person name="Waite D.W."/>
            <person name="Whitman W.B."/>
            <person name="Parks D.H."/>
            <person name="Hugenholtz P."/>
        </authorList>
    </citation>
    <scope>NUCLEOTIDE SEQUENCE [LARGE SCALE GENOMIC DNA]</scope>
</reference>
<dbReference type="EMBL" id="DUGC01000094">
    <property type="protein sequence ID" value="HIH10166.1"/>
    <property type="molecule type" value="Genomic_DNA"/>
</dbReference>
<evidence type="ECO:0000313" key="1">
    <source>
        <dbReference type="EMBL" id="HIH10166.1"/>
    </source>
</evidence>
<dbReference type="AlphaFoldDB" id="A0A7J4J4L8"/>
<gene>
    <name evidence="1" type="ORF">HA254_05885</name>
</gene>
<sequence>MGKKDTGKALDEINSRKVGSVIKEIIAIPTLQSNEQKELEQFCRVYATRKALKECGLFVDYSKVEIPGMKRAMKKKV</sequence>
<proteinExistence type="predicted"/>
<protein>
    <submittedName>
        <fullName evidence="1">Uncharacterized protein</fullName>
    </submittedName>
</protein>
<organism evidence="1 2">
    <name type="scientific">Candidatus Iainarchaeum sp</name>
    <dbReference type="NCBI Taxonomy" id="3101447"/>
    <lineage>
        <taxon>Archaea</taxon>
        <taxon>Candidatus Iainarchaeota</taxon>
        <taxon>Candidatus Iainarchaeia</taxon>
        <taxon>Candidatus Iainarchaeales</taxon>
        <taxon>Candidatus Iainarchaeaceae</taxon>
        <taxon>Candidatus Iainarchaeum</taxon>
    </lineage>
</organism>
<dbReference type="Proteomes" id="UP000565078">
    <property type="component" value="Unassembled WGS sequence"/>
</dbReference>
<evidence type="ECO:0000313" key="2">
    <source>
        <dbReference type="Proteomes" id="UP000565078"/>
    </source>
</evidence>
<accession>A0A7J4J4L8</accession>
<comment type="caution">
    <text evidence="1">The sequence shown here is derived from an EMBL/GenBank/DDBJ whole genome shotgun (WGS) entry which is preliminary data.</text>
</comment>
<name>A0A7J4J4L8_9ARCH</name>